<organism evidence="1 2">
    <name type="scientific">Streptococcus himalayensis</name>
    <dbReference type="NCBI Taxonomy" id="1888195"/>
    <lineage>
        <taxon>Bacteria</taxon>
        <taxon>Bacillati</taxon>
        <taxon>Bacillota</taxon>
        <taxon>Bacilli</taxon>
        <taxon>Lactobacillales</taxon>
        <taxon>Streptococcaceae</taxon>
        <taxon>Streptococcus</taxon>
    </lineage>
</organism>
<sequence length="125" mass="14135">MLESLLTLFITSFVLLLLSNSVHASFEKVQNQIFFLEFENFYRESQQLSASSQEKLDVTIEQGRISNGYRQLAIPSSVQAPDYQVLHFDRAGGNSSLSKIVFQTKDETVSYQLYIGNGKIKKTSS</sequence>
<dbReference type="InterPro" id="IPR016785">
    <property type="entry name" value="ComGD"/>
</dbReference>
<reference evidence="1" key="2">
    <citation type="submission" date="2020-09" db="EMBL/GenBank/DDBJ databases">
        <authorList>
            <person name="Sun Q."/>
            <person name="Zhou Y."/>
        </authorList>
    </citation>
    <scope>NUCLEOTIDE SEQUENCE</scope>
    <source>
        <strain evidence="1">CGMCC 1.15533</strain>
    </source>
</reference>
<proteinExistence type="predicted"/>
<dbReference type="OrthoDB" id="2243810at2"/>
<dbReference type="AlphaFoldDB" id="A0A917EHA8"/>
<reference evidence="1" key="1">
    <citation type="journal article" date="2014" name="Int. J. Syst. Evol. Microbiol.">
        <title>Complete genome sequence of Corynebacterium casei LMG S-19264T (=DSM 44701T), isolated from a smear-ripened cheese.</title>
        <authorList>
            <consortium name="US DOE Joint Genome Institute (JGI-PGF)"/>
            <person name="Walter F."/>
            <person name="Albersmeier A."/>
            <person name="Kalinowski J."/>
            <person name="Ruckert C."/>
        </authorList>
    </citation>
    <scope>NUCLEOTIDE SEQUENCE</scope>
    <source>
        <strain evidence="1">CGMCC 1.15533</strain>
    </source>
</reference>
<dbReference type="RefSeq" id="WP_068990726.1">
    <property type="nucleotide sequence ID" value="NZ_BMJN01000038.1"/>
</dbReference>
<gene>
    <name evidence="1" type="primary">comYD</name>
    <name evidence="1" type="ORF">GCM10011510_17020</name>
</gene>
<dbReference type="EMBL" id="BMJN01000038">
    <property type="protein sequence ID" value="GGE36270.1"/>
    <property type="molecule type" value="Genomic_DNA"/>
</dbReference>
<evidence type="ECO:0000313" key="1">
    <source>
        <dbReference type="EMBL" id="GGE36270.1"/>
    </source>
</evidence>
<accession>A0A917EHA8</accession>
<dbReference type="Proteomes" id="UP000660801">
    <property type="component" value="Unassembled WGS sequence"/>
</dbReference>
<keyword evidence="2" id="KW-1185">Reference proteome</keyword>
<comment type="caution">
    <text evidence="1">The sequence shown here is derived from an EMBL/GenBank/DDBJ whole genome shotgun (WGS) entry which is preliminary data.</text>
</comment>
<dbReference type="NCBIfam" id="NF040982">
    <property type="entry name" value="ComGD"/>
    <property type="match status" value="1"/>
</dbReference>
<name>A0A917EHA8_9STRE</name>
<protein>
    <submittedName>
        <fullName evidence="1">Competence protein CglD</fullName>
    </submittedName>
</protein>
<evidence type="ECO:0000313" key="2">
    <source>
        <dbReference type="Proteomes" id="UP000660801"/>
    </source>
</evidence>